<comment type="caution">
    <text evidence="1">The sequence shown here is derived from an EMBL/GenBank/DDBJ whole genome shotgun (WGS) entry which is preliminary data.</text>
</comment>
<dbReference type="Proteomes" id="UP000248917">
    <property type="component" value="Unassembled WGS sequence"/>
</dbReference>
<dbReference type="OrthoDB" id="9912743at2"/>
<gene>
    <name evidence="1" type="ORF">CLV31_106203</name>
</gene>
<name>A0A326S1Q3_9BACT</name>
<evidence type="ECO:0000313" key="2">
    <source>
        <dbReference type="Proteomes" id="UP000248917"/>
    </source>
</evidence>
<organism evidence="1 2">
    <name type="scientific">Algoriphagus aquaeductus</name>
    <dbReference type="NCBI Taxonomy" id="475299"/>
    <lineage>
        <taxon>Bacteria</taxon>
        <taxon>Pseudomonadati</taxon>
        <taxon>Bacteroidota</taxon>
        <taxon>Cytophagia</taxon>
        <taxon>Cytophagales</taxon>
        <taxon>Cyclobacteriaceae</taxon>
        <taxon>Algoriphagus</taxon>
    </lineage>
</organism>
<proteinExistence type="predicted"/>
<dbReference type="AlphaFoldDB" id="A0A326S1Q3"/>
<protein>
    <recommendedName>
        <fullName evidence="3">RHH-type rel operon transcriptional repressor/antitoxin RelB</fullName>
    </recommendedName>
</protein>
<dbReference type="RefSeq" id="WP_111392821.1">
    <property type="nucleotide sequence ID" value="NZ_JBJINY010000088.1"/>
</dbReference>
<evidence type="ECO:0000313" key="1">
    <source>
        <dbReference type="EMBL" id="PZV83586.1"/>
    </source>
</evidence>
<accession>A0A326S1Q3</accession>
<sequence>MKKIEIQVNKEALDLYQSLDSKEKERFEESVLQLLAIFNRSEIDRYERLRNEMAKEAGRKGITEEELDRLLKLED</sequence>
<reference evidence="1 2" key="1">
    <citation type="submission" date="2018-06" db="EMBL/GenBank/DDBJ databases">
        <title>Genomic Encyclopedia of Archaeal and Bacterial Type Strains, Phase II (KMG-II): from individual species to whole genera.</title>
        <authorList>
            <person name="Goeker M."/>
        </authorList>
    </citation>
    <scope>NUCLEOTIDE SEQUENCE [LARGE SCALE GENOMIC DNA]</scope>
    <source>
        <strain evidence="1 2">T4</strain>
    </source>
</reference>
<dbReference type="EMBL" id="QKTX01000006">
    <property type="protein sequence ID" value="PZV83586.1"/>
    <property type="molecule type" value="Genomic_DNA"/>
</dbReference>
<keyword evidence="2" id="KW-1185">Reference proteome</keyword>
<evidence type="ECO:0008006" key="3">
    <source>
        <dbReference type="Google" id="ProtNLM"/>
    </source>
</evidence>